<dbReference type="EMBL" id="RCMG01000644">
    <property type="protein sequence ID" value="KAG2850928.1"/>
    <property type="molecule type" value="Genomic_DNA"/>
</dbReference>
<feature type="region of interest" description="Disordered" evidence="1">
    <location>
        <begin position="252"/>
        <end position="294"/>
    </location>
</feature>
<feature type="compositionally biased region" description="Polar residues" evidence="1">
    <location>
        <begin position="400"/>
        <end position="410"/>
    </location>
</feature>
<protein>
    <submittedName>
        <fullName evidence="2">Uncharacterized protein</fullName>
    </submittedName>
</protein>
<feature type="compositionally biased region" description="Low complexity" evidence="1">
    <location>
        <begin position="279"/>
        <end position="288"/>
    </location>
</feature>
<dbReference type="VEuPathDB" id="FungiDB:PC110_g2574"/>
<feature type="compositionally biased region" description="Polar residues" evidence="1">
    <location>
        <begin position="333"/>
        <end position="343"/>
    </location>
</feature>
<name>A0A8T0YM52_9STRA</name>
<dbReference type="Proteomes" id="UP000736787">
    <property type="component" value="Unassembled WGS sequence"/>
</dbReference>
<dbReference type="Proteomes" id="UP000735874">
    <property type="component" value="Unassembled WGS sequence"/>
</dbReference>
<evidence type="ECO:0000313" key="4">
    <source>
        <dbReference type="Proteomes" id="UP000735874"/>
    </source>
</evidence>
<accession>A0A8T0YM52</accession>
<feature type="region of interest" description="Disordered" evidence="1">
    <location>
        <begin position="27"/>
        <end position="56"/>
    </location>
</feature>
<proteinExistence type="predicted"/>
<evidence type="ECO:0000313" key="2">
    <source>
        <dbReference type="EMBL" id="KAG2850928.1"/>
    </source>
</evidence>
<sequence length="629" mass="68878">MLASYALELHALKTELQSTLARLGVDPINPDDDTAPNIHSATSDAATRRSRRRPTRWNRRQLTQELAAASQRRRELERQLQQDIQRQENDEQQHDEISRHRTAWQAAVTELQQQRAEIMRQIEQDTAADAAINTAQTEEVQETQQRQNQTMGNSEENQYSIGGVVTLEPLSSSQRGQVSTLTSSRSGVSFQPVASVPVSGPAPPPVLDTYPRYRNTPDALNDVFSLQLKFAETMLKLEKSVQVRDQLLHYGASSRRAGTHTREQHGQARRRQLPRRSRSGSGSNSDSSVMYRETRSESFSSSAYSFSSLDSTPHGQTIRVRYPNFGVSRATTAETLAPSSSGAERSPESETTDSAAAATNAPLHESLNDTEDAETTDERQEIHRTPTTGSSVTTPTTGSDQKSNTSSSKQVRFGEDAYSTPVLARRFNFDGPSIDEDDDEEKEEEVESVLSFLGGSSVTSADLNNASFLRAFERFRRELNASRHTTIQSPMQPLLARKLFPAQSEKCSSNVNEADVSEGDLGDSAGSTTAFSELEGLAMDSETADDRPHQRPRTNPSGTRWDVPPSGHVPPQAAAGSARPAPGTPGSAAQGSSATVTPEMLAQMLQFALQTTQQQSAQMSQLLTQTAQI</sequence>
<feature type="compositionally biased region" description="Basic and acidic residues" evidence="1">
    <location>
        <begin position="72"/>
        <end position="99"/>
    </location>
</feature>
<reference evidence="2" key="1">
    <citation type="submission" date="2018-10" db="EMBL/GenBank/DDBJ databases">
        <title>Effector identification in a new, highly contiguous assembly of the strawberry crown rot pathogen Phytophthora cactorum.</title>
        <authorList>
            <person name="Armitage A.D."/>
            <person name="Nellist C.F."/>
            <person name="Bates H."/>
            <person name="Vickerstaff R.J."/>
            <person name="Harrison R.J."/>
        </authorList>
    </citation>
    <scope>NUCLEOTIDE SEQUENCE</scope>
    <source>
        <strain evidence="2">15-7</strain>
        <strain evidence="3">4040</strain>
    </source>
</reference>
<evidence type="ECO:0000313" key="3">
    <source>
        <dbReference type="EMBL" id="KAG2918224.1"/>
    </source>
</evidence>
<comment type="caution">
    <text evidence="2">The sequence shown here is derived from an EMBL/GenBank/DDBJ whole genome shotgun (WGS) entry which is preliminary data.</text>
</comment>
<feature type="compositionally biased region" description="Basic residues" evidence="1">
    <location>
        <begin position="267"/>
        <end position="278"/>
    </location>
</feature>
<evidence type="ECO:0000256" key="1">
    <source>
        <dbReference type="SAM" id="MobiDB-lite"/>
    </source>
</evidence>
<feature type="region of interest" description="Disordered" evidence="1">
    <location>
        <begin position="333"/>
        <end position="417"/>
    </location>
</feature>
<feature type="region of interest" description="Disordered" evidence="1">
    <location>
        <begin position="69"/>
        <end position="100"/>
    </location>
</feature>
<organism evidence="2 4">
    <name type="scientific">Phytophthora cactorum</name>
    <dbReference type="NCBI Taxonomy" id="29920"/>
    <lineage>
        <taxon>Eukaryota</taxon>
        <taxon>Sar</taxon>
        <taxon>Stramenopiles</taxon>
        <taxon>Oomycota</taxon>
        <taxon>Peronosporomycetes</taxon>
        <taxon>Peronosporales</taxon>
        <taxon>Peronosporaceae</taxon>
        <taxon>Phytophthora</taxon>
    </lineage>
</organism>
<dbReference type="EMBL" id="RCMK01000634">
    <property type="protein sequence ID" value="KAG2918224.1"/>
    <property type="molecule type" value="Genomic_DNA"/>
</dbReference>
<feature type="region of interest" description="Disordered" evidence="1">
    <location>
        <begin position="135"/>
        <end position="155"/>
    </location>
</feature>
<gene>
    <name evidence="2" type="ORF">PC113_g16355</name>
    <name evidence="3" type="ORF">PC117_g17153</name>
</gene>
<dbReference type="VEuPathDB" id="FungiDB:PC110_g16879"/>
<feature type="compositionally biased region" description="Low complexity" evidence="1">
    <location>
        <begin position="136"/>
        <end position="150"/>
    </location>
</feature>
<feature type="compositionally biased region" description="Low complexity" evidence="1">
    <location>
        <begin position="352"/>
        <end position="362"/>
    </location>
</feature>
<feature type="region of interest" description="Disordered" evidence="1">
    <location>
        <begin position="540"/>
        <end position="595"/>
    </location>
</feature>
<dbReference type="AlphaFoldDB" id="A0A8T0YM52"/>
<feature type="compositionally biased region" description="Low complexity" evidence="1">
    <location>
        <begin position="385"/>
        <end position="399"/>
    </location>
</feature>